<sequence>MDAPFRSPRVLQGADCARMPPVPTLPRWIARTLQPLPLAPLQLPLALALRSVVARHPYIFERLDVHAYKRFGLQPTDLPFGLVLAPHPKMPSLIAVRSLPAGLPIRIAGPLLGLIGLIDGSYDGDALFFSRDLVVEGDVEAVLALRNAIDDAGVDLVADTAALFGPLAPSGERLLGGALLQLKGAALATKREEAR</sequence>
<name>A0A0R3MNL2_9BRAD</name>
<dbReference type="InterPro" id="IPR036527">
    <property type="entry name" value="SCP2_sterol-bd_dom_sf"/>
</dbReference>
<dbReference type="Pfam" id="PF02036">
    <property type="entry name" value="SCP2"/>
    <property type="match status" value="1"/>
</dbReference>
<protein>
    <recommendedName>
        <fullName evidence="1">SCP2 domain-containing protein</fullName>
    </recommendedName>
</protein>
<organism evidence="2 3">
    <name type="scientific">Bradyrhizobium lablabi</name>
    <dbReference type="NCBI Taxonomy" id="722472"/>
    <lineage>
        <taxon>Bacteria</taxon>
        <taxon>Pseudomonadati</taxon>
        <taxon>Pseudomonadota</taxon>
        <taxon>Alphaproteobacteria</taxon>
        <taxon>Hyphomicrobiales</taxon>
        <taxon>Nitrobacteraceae</taxon>
        <taxon>Bradyrhizobium</taxon>
    </lineage>
</organism>
<gene>
    <name evidence="2" type="ORF">CQ14_07465</name>
</gene>
<dbReference type="Proteomes" id="UP000051660">
    <property type="component" value="Unassembled WGS sequence"/>
</dbReference>
<reference evidence="2 3" key="1">
    <citation type="submission" date="2014-03" db="EMBL/GenBank/DDBJ databases">
        <title>Bradyrhizobium valentinum sp. nov., isolated from effective nodules of Lupinus mariae-josephae, a lupine endemic of basic-lime soils in Eastern Spain.</title>
        <authorList>
            <person name="Duran D."/>
            <person name="Rey L."/>
            <person name="Navarro A."/>
            <person name="Busquets A."/>
            <person name="Imperial J."/>
            <person name="Ruiz-Argueso T."/>
        </authorList>
    </citation>
    <scope>NUCLEOTIDE SEQUENCE [LARGE SCALE GENOMIC DNA]</scope>
    <source>
        <strain evidence="2 3">CCBAU 23086</strain>
    </source>
</reference>
<dbReference type="EMBL" id="LLYB01000081">
    <property type="protein sequence ID" value="KRR21466.1"/>
    <property type="molecule type" value="Genomic_DNA"/>
</dbReference>
<dbReference type="InterPro" id="IPR003033">
    <property type="entry name" value="SCP2_sterol-bd_dom"/>
</dbReference>
<feature type="domain" description="SCP2" evidence="1">
    <location>
        <begin position="106"/>
        <end position="149"/>
    </location>
</feature>
<evidence type="ECO:0000259" key="1">
    <source>
        <dbReference type="Pfam" id="PF02036"/>
    </source>
</evidence>
<dbReference type="RefSeq" id="WP_057859928.1">
    <property type="nucleotide sequence ID" value="NZ_LLYB01000081.1"/>
</dbReference>
<evidence type="ECO:0000313" key="3">
    <source>
        <dbReference type="Proteomes" id="UP000051660"/>
    </source>
</evidence>
<proteinExistence type="predicted"/>
<comment type="caution">
    <text evidence="2">The sequence shown here is derived from an EMBL/GenBank/DDBJ whole genome shotgun (WGS) entry which is preliminary data.</text>
</comment>
<evidence type="ECO:0000313" key="2">
    <source>
        <dbReference type="EMBL" id="KRR21466.1"/>
    </source>
</evidence>
<dbReference type="SUPFAM" id="SSF55718">
    <property type="entry name" value="SCP-like"/>
    <property type="match status" value="1"/>
</dbReference>
<dbReference type="AlphaFoldDB" id="A0A0R3MNL2"/>
<accession>A0A0R3MNL2</accession>